<accession>A0AAV2S240</accession>
<dbReference type="InterPro" id="IPR035914">
    <property type="entry name" value="Sperma_CUB_dom_sf"/>
</dbReference>
<dbReference type="AlphaFoldDB" id="A0AAV2S240"/>
<comment type="caution">
    <text evidence="2">Lacks conserved residue(s) required for the propagation of feature annotation.</text>
</comment>
<sequence length="269" mass="29931">ILGCGGSSRNNNTWLQSPGYPNSFNSGQDCQQTIDIEENICQLRLDIDDLTLDVPDTTGTCSTDYLTVNQDTKFDRLCGVTKNNHFYLDVDYSSNSKVIFSFHTDSSTSYDRTWSIRISKICCDSLEEVPRGCGQYYTGTTGIIKSLNYEAPSSGDNIISKLNYGICIRMELGYCKNTYTEDKTDGWLPICGDIFERPGRYDAQVVPTVAAKCHTAGAINPIPATWTHSYTSPHTFKLDTTRDTTNTHPSTIAANQDGVYYYSYSQTAC</sequence>
<comment type="caution">
    <text evidence="4">The sequence shown here is derived from an EMBL/GenBank/DDBJ whole genome shotgun (WGS) entry which is preliminary data.</text>
</comment>
<organism evidence="4 5">
    <name type="scientific">Meganyctiphanes norvegica</name>
    <name type="common">Northern krill</name>
    <name type="synonym">Thysanopoda norvegica</name>
    <dbReference type="NCBI Taxonomy" id="48144"/>
    <lineage>
        <taxon>Eukaryota</taxon>
        <taxon>Metazoa</taxon>
        <taxon>Ecdysozoa</taxon>
        <taxon>Arthropoda</taxon>
        <taxon>Crustacea</taxon>
        <taxon>Multicrustacea</taxon>
        <taxon>Malacostraca</taxon>
        <taxon>Eumalacostraca</taxon>
        <taxon>Eucarida</taxon>
        <taxon>Euphausiacea</taxon>
        <taxon>Euphausiidae</taxon>
        <taxon>Meganyctiphanes</taxon>
    </lineage>
</organism>
<evidence type="ECO:0000313" key="4">
    <source>
        <dbReference type="EMBL" id="CAL4159083.1"/>
    </source>
</evidence>
<evidence type="ECO:0000256" key="2">
    <source>
        <dbReference type="PROSITE-ProRule" id="PRU00059"/>
    </source>
</evidence>
<dbReference type="InterPro" id="IPR000859">
    <property type="entry name" value="CUB_dom"/>
</dbReference>
<gene>
    <name evidence="4" type="ORF">MNOR_LOCUS32229</name>
</gene>
<dbReference type="Pfam" id="PF00431">
    <property type="entry name" value="CUB"/>
    <property type="match status" value="1"/>
</dbReference>
<dbReference type="SUPFAM" id="SSF49854">
    <property type="entry name" value="Spermadhesin, CUB domain"/>
    <property type="match status" value="1"/>
</dbReference>
<dbReference type="PANTHER" id="PTHR33236">
    <property type="entry name" value="INTRAFLAGELLAR TRANSPORT PROTEIN 122 FAMILY PROTEIN-RELATED"/>
    <property type="match status" value="1"/>
</dbReference>
<keyword evidence="1 2" id="KW-1015">Disulfide bond</keyword>
<evidence type="ECO:0000259" key="3">
    <source>
        <dbReference type="PROSITE" id="PS01180"/>
    </source>
</evidence>
<dbReference type="Gene3D" id="2.60.120.290">
    <property type="entry name" value="Spermadhesin, CUB domain"/>
    <property type="match status" value="1"/>
</dbReference>
<dbReference type="PROSITE" id="PS01180">
    <property type="entry name" value="CUB"/>
    <property type="match status" value="1"/>
</dbReference>
<dbReference type="InterPro" id="IPR058698">
    <property type="entry name" value="CUB_metazoa"/>
</dbReference>
<dbReference type="EMBL" id="CAXKWB010043352">
    <property type="protein sequence ID" value="CAL4159083.1"/>
    <property type="molecule type" value="Genomic_DNA"/>
</dbReference>
<keyword evidence="5" id="KW-1185">Reference proteome</keyword>
<feature type="disulfide bond" evidence="2">
    <location>
        <begin position="61"/>
        <end position="78"/>
    </location>
</feature>
<evidence type="ECO:0000256" key="1">
    <source>
        <dbReference type="ARBA" id="ARBA00023157"/>
    </source>
</evidence>
<dbReference type="CDD" id="cd00041">
    <property type="entry name" value="CUB"/>
    <property type="match status" value="1"/>
</dbReference>
<dbReference type="SMART" id="SM00042">
    <property type="entry name" value="CUB"/>
    <property type="match status" value="1"/>
</dbReference>
<dbReference type="Pfam" id="PF26080">
    <property type="entry name" value="CUB_animal"/>
    <property type="match status" value="1"/>
</dbReference>
<protein>
    <recommendedName>
        <fullName evidence="3">CUB domain-containing protein</fullName>
    </recommendedName>
</protein>
<name>A0AAV2S240_MEGNR</name>
<proteinExistence type="predicted"/>
<dbReference type="Proteomes" id="UP001497623">
    <property type="component" value="Unassembled WGS sequence"/>
</dbReference>
<reference evidence="4 5" key="1">
    <citation type="submission" date="2024-05" db="EMBL/GenBank/DDBJ databases">
        <authorList>
            <person name="Wallberg A."/>
        </authorList>
    </citation>
    <scope>NUCLEOTIDE SEQUENCE [LARGE SCALE GENOMIC DNA]</scope>
</reference>
<dbReference type="PANTHER" id="PTHR33236:SF5">
    <property type="entry name" value="CUB DOMAIN-CONTAINING PROTEIN"/>
    <property type="match status" value="1"/>
</dbReference>
<feature type="non-terminal residue" evidence="4">
    <location>
        <position position="1"/>
    </location>
</feature>
<evidence type="ECO:0000313" key="5">
    <source>
        <dbReference type="Proteomes" id="UP001497623"/>
    </source>
</evidence>
<feature type="domain" description="CUB" evidence="3">
    <location>
        <begin position="4"/>
        <end position="121"/>
    </location>
</feature>